<feature type="compositionally biased region" description="Low complexity" evidence="1">
    <location>
        <begin position="226"/>
        <end position="244"/>
    </location>
</feature>
<evidence type="ECO:0000259" key="2">
    <source>
        <dbReference type="Pfam" id="PF19263"/>
    </source>
</evidence>
<dbReference type="Pfam" id="PF19263">
    <property type="entry name" value="DUF5906"/>
    <property type="match status" value="1"/>
</dbReference>
<dbReference type="Proteomes" id="UP000553442">
    <property type="component" value="Unassembled WGS sequence"/>
</dbReference>
<name>A0A7W5PCL7_9GAMM</name>
<evidence type="ECO:0000313" key="4">
    <source>
        <dbReference type="Proteomes" id="UP000553442"/>
    </source>
</evidence>
<evidence type="ECO:0000256" key="1">
    <source>
        <dbReference type="SAM" id="MobiDB-lite"/>
    </source>
</evidence>
<proteinExistence type="predicted"/>
<dbReference type="Gene3D" id="3.40.50.300">
    <property type="entry name" value="P-loop containing nucleotide triphosphate hydrolases"/>
    <property type="match status" value="1"/>
</dbReference>
<evidence type="ECO:0000313" key="3">
    <source>
        <dbReference type="EMBL" id="MBB3332737.1"/>
    </source>
</evidence>
<comment type="caution">
    <text evidence="3">The sequence shown here is derived from an EMBL/GenBank/DDBJ whole genome shotgun (WGS) entry which is preliminary data.</text>
</comment>
<dbReference type="SUPFAM" id="SSF52540">
    <property type="entry name" value="P-loop containing nucleoside triphosphate hydrolases"/>
    <property type="match status" value="1"/>
</dbReference>
<organism evidence="3 4">
    <name type="scientific">Halomonas campaniensis</name>
    <dbReference type="NCBI Taxonomy" id="213554"/>
    <lineage>
        <taxon>Bacteria</taxon>
        <taxon>Pseudomonadati</taxon>
        <taxon>Pseudomonadota</taxon>
        <taxon>Gammaproteobacteria</taxon>
        <taxon>Oceanospirillales</taxon>
        <taxon>Halomonadaceae</taxon>
        <taxon>Halomonas</taxon>
    </lineage>
</organism>
<dbReference type="EMBL" id="JACHZF010000055">
    <property type="protein sequence ID" value="MBB3332737.1"/>
    <property type="molecule type" value="Genomic_DNA"/>
</dbReference>
<gene>
    <name evidence="3" type="ORF">BDK63_003640</name>
</gene>
<accession>A0A7W5PCL7</accession>
<protein>
    <recommendedName>
        <fullName evidence="2">NrS-1 polymerase-like helicase domain-containing protein</fullName>
    </recommendedName>
</protein>
<reference evidence="3 4" key="1">
    <citation type="submission" date="2020-08" db="EMBL/GenBank/DDBJ databases">
        <title>Genomic Encyclopedia of Archaeal and Bacterial Type Strains, Phase II (KMG-II): from individual species to whole genera.</title>
        <authorList>
            <person name="Goeker M."/>
        </authorList>
    </citation>
    <scope>NUCLEOTIDE SEQUENCE [LARGE SCALE GENOMIC DNA]</scope>
    <source>
        <strain evidence="3 4">5AG</strain>
    </source>
</reference>
<dbReference type="InterPro" id="IPR045455">
    <property type="entry name" value="NrS-1_pol-like_helicase"/>
</dbReference>
<dbReference type="InterPro" id="IPR027417">
    <property type="entry name" value="P-loop_NTPase"/>
</dbReference>
<dbReference type="AlphaFoldDB" id="A0A7W5PCL7"/>
<sequence length="797" mass="88416">MTAVQHDTPAAIDFLRRWSPDTSWCLTAIVPDGKTETATFRPSEEEKAATWIEARQGVKNLYFHVNVTRDRHTSKPKKPDMAAFRALHVDIDPAAGEDFEEERQRIAGILGDNLPEGIPAPSVVIDSGGGLQAFWVLADPLPIDKPSDAAPEPWADGEAYNRGLELAFRADACHNCDRLMRLPGTVNLPNRNKASKGRIPTVARLLSWEGARYPLDAFEPLKLTAKPAPPATSSTPTASGKAPAVLDLGDGTPMGTEELREWAEKNGKMFKDATLARIATGTDPLDPDKYPSRSEALWSVVCDLVRADVDDGVIFRVITGPNEIAASVLDKPDPKRYALDQIAKAKTEAIDPTLAEMNSKHAVLLQEGGKTRVLSWERTELDASRQVPVLQSFDDFRNRYMHRRVIVGTNDKGHPTEKPLGKWWLEHPARREYLALRFFPGRPEEMDGYLNMWRDWAVTPRPGDWSLMREHIRRILANGDDACADYIECWASWAIQNPGEPAEVALVLKGGRGTGKGIFARALKHLFGQHGLQVNSPAQLTGRFNAHLRDCCLLFADEAIAPGDKAAESVLKGLITEPELTIEGKGVNLVQARNRLHVVMASNEEWVVPAGIDERRFAVFEVSSEHAQDSDYFKAIADQLKGGGLAAMLHDLLSMDLGDWHPRRNVPQTDALHAQKAASVTGVDAVFLDLLRAGEIPARRWVNCSMPFIATSDLRDYAQQRLRRDDVTLNAANKLLRDLGFEYQDRSRPRGFVLPPLPEARAAWDRVRMPMQWDDLTDWVELGASDYPAAPGAKSPF</sequence>
<feature type="domain" description="NrS-1 polymerase-like helicase" evidence="2">
    <location>
        <begin position="508"/>
        <end position="616"/>
    </location>
</feature>
<keyword evidence="4" id="KW-1185">Reference proteome</keyword>
<feature type="region of interest" description="Disordered" evidence="1">
    <location>
        <begin position="226"/>
        <end position="250"/>
    </location>
</feature>
<dbReference type="RefSeq" id="WP_183334512.1">
    <property type="nucleotide sequence ID" value="NZ_JACHZF010000055.1"/>
</dbReference>